<dbReference type="InterPro" id="IPR016148">
    <property type="entry name" value="Pili_assmbl_chaperone_C"/>
</dbReference>
<protein>
    <recommendedName>
        <fullName evidence="1">Pili assembly chaperone C-terminal domain-containing protein</fullName>
    </recommendedName>
</protein>
<evidence type="ECO:0000313" key="2">
    <source>
        <dbReference type="EMBL" id="OAT46552.1"/>
    </source>
</evidence>
<feature type="domain" description="Pili assembly chaperone C-terminal" evidence="1">
    <location>
        <begin position="34"/>
        <end position="83"/>
    </location>
</feature>
<evidence type="ECO:0000313" key="3">
    <source>
        <dbReference type="Proteomes" id="UP000078250"/>
    </source>
</evidence>
<dbReference type="Proteomes" id="UP000078250">
    <property type="component" value="Unassembled WGS sequence"/>
</dbReference>
<name>A0AAJ3HRU2_PROHU</name>
<organism evidence="2 3">
    <name type="scientific">Proteus hauseri ATCC 700826</name>
    <dbReference type="NCBI Taxonomy" id="1354271"/>
    <lineage>
        <taxon>Bacteria</taxon>
        <taxon>Pseudomonadati</taxon>
        <taxon>Pseudomonadota</taxon>
        <taxon>Gammaproteobacteria</taxon>
        <taxon>Enterobacterales</taxon>
        <taxon>Morganellaceae</taxon>
        <taxon>Proteus</taxon>
    </lineage>
</organism>
<dbReference type="SUPFAM" id="SSF49584">
    <property type="entry name" value="Periplasmic chaperone C-domain"/>
    <property type="match status" value="1"/>
</dbReference>
<dbReference type="AlphaFoldDB" id="A0AAJ3HRU2"/>
<dbReference type="InterPro" id="IPR013783">
    <property type="entry name" value="Ig-like_fold"/>
</dbReference>
<sequence length="102" mass="11986">MIYNLFYRPSKLSSKEKNYSNIVFSKNKNGYLIIKNPTPYYITLTSVKDNNINFIEKSKIISPFKKYNTKVKLSSSSIINYSIRNEFENVIEMPSKEVINEE</sequence>
<dbReference type="InterPro" id="IPR036316">
    <property type="entry name" value="Pili_assmbl_chap_C_dom_sf"/>
</dbReference>
<reference evidence="2 3" key="1">
    <citation type="submission" date="2016-04" db="EMBL/GenBank/DDBJ databases">
        <title>ATOL: Assembling a taxonomically balanced genome-scale reconstruction of the evolutionary history of the Enterobacteriaceae.</title>
        <authorList>
            <person name="Plunkett G.III."/>
            <person name="Neeno-Eckwall E.C."/>
            <person name="Glasner J.D."/>
            <person name="Perna N.T."/>
        </authorList>
    </citation>
    <scope>NUCLEOTIDE SEQUENCE [LARGE SCALE GENOMIC DNA]</scope>
    <source>
        <strain evidence="2 3">ATCC 700826</strain>
    </source>
</reference>
<accession>A0AAJ3HRU2</accession>
<comment type="caution">
    <text evidence="2">The sequence shown here is derived from an EMBL/GenBank/DDBJ whole genome shotgun (WGS) entry which is preliminary data.</text>
</comment>
<proteinExistence type="predicted"/>
<evidence type="ECO:0000259" key="1">
    <source>
        <dbReference type="Pfam" id="PF02753"/>
    </source>
</evidence>
<keyword evidence="3" id="KW-1185">Reference proteome</keyword>
<dbReference type="Pfam" id="PF02753">
    <property type="entry name" value="PapD_C"/>
    <property type="match status" value="1"/>
</dbReference>
<dbReference type="Gene3D" id="2.60.40.10">
    <property type="entry name" value="Immunoglobulins"/>
    <property type="match status" value="1"/>
</dbReference>
<gene>
    <name evidence="2" type="ORF">M997_2033</name>
</gene>
<dbReference type="EMBL" id="LXEV01000023">
    <property type="protein sequence ID" value="OAT46552.1"/>
    <property type="molecule type" value="Genomic_DNA"/>
</dbReference>